<keyword evidence="2" id="KW-1185">Reference proteome</keyword>
<evidence type="ECO:0000313" key="2">
    <source>
        <dbReference type="Proteomes" id="UP001501729"/>
    </source>
</evidence>
<dbReference type="EMBL" id="BAABKX010000015">
    <property type="protein sequence ID" value="GAA5058708.1"/>
    <property type="molecule type" value="Genomic_DNA"/>
</dbReference>
<dbReference type="GeneID" id="68613910"/>
<reference evidence="1 2" key="1">
    <citation type="journal article" date="2019" name="Int. J. Syst. Evol. Microbiol.">
        <title>The Global Catalogue of Microorganisms (GCM) 10K type strain sequencing project: providing services to taxonomists for standard genome sequencing and annotation.</title>
        <authorList>
            <consortium name="The Broad Institute Genomics Platform"/>
            <consortium name="The Broad Institute Genome Sequencing Center for Infectious Disease"/>
            <person name="Wu L."/>
            <person name="Ma J."/>
        </authorList>
    </citation>
    <scope>NUCLEOTIDE SEQUENCE [LARGE SCALE GENOMIC DNA]</scope>
    <source>
        <strain evidence="1 2">JCM 17504</strain>
    </source>
</reference>
<dbReference type="Gene3D" id="3.10.580.10">
    <property type="entry name" value="CBS-domain"/>
    <property type="match status" value="1"/>
</dbReference>
<name>A0AAV3UMM0_9EURY</name>
<accession>A0AAV3UMM0</accession>
<dbReference type="AlphaFoldDB" id="A0AAV3UMM0"/>
<sequence>MSDEGVGCVPIVEDEESVGIVTDRKIALSLADVIEEQSPRL</sequence>
<proteinExistence type="predicted"/>
<dbReference type="SUPFAM" id="SSF54631">
    <property type="entry name" value="CBS-domain pair"/>
    <property type="match status" value="1"/>
</dbReference>
<evidence type="ECO:0000313" key="1">
    <source>
        <dbReference type="EMBL" id="GAA5058708.1"/>
    </source>
</evidence>
<dbReference type="Proteomes" id="UP001501729">
    <property type="component" value="Unassembled WGS sequence"/>
</dbReference>
<evidence type="ECO:0008006" key="3">
    <source>
        <dbReference type="Google" id="ProtNLM"/>
    </source>
</evidence>
<gene>
    <name evidence="1" type="ORF">GCM10025751_42070</name>
</gene>
<comment type="caution">
    <text evidence="1">The sequence shown here is derived from an EMBL/GenBank/DDBJ whole genome shotgun (WGS) entry which is preliminary data.</text>
</comment>
<dbReference type="RefSeq" id="WP_227773689.1">
    <property type="nucleotide sequence ID" value="NZ_BAABKX010000015.1"/>
</dbReference>
<dbReference type="InterPro" id="IPR046342">
    <property type="entry name" value="CBS_dom_sf"/>
</dbReference>
<organism evidence="1 2">
    <name type="scientific">Haladaptatus pallidirubidus</name>
    <dbReference type="NCBI Taxonomy" id="1008152"/>
    <lineage>
        <taxon>Archaea</taxon>
        <taxon>Methanobacteriati</taxon>
        <taxon>Methanobacteriota</taxon>
        <taxon>Stenosarchaea group</taxon>
        <taxon>Halobacteria</taxon>
        <taxon>Halobacteriales</taxon>
        <taxon>Haladaptataceae</taxon>
        <taxon>Haladaptatus</taxon>
    </lineage>
</organism>
<protein>
    <recommendedName>
        <fullName evidence="3">CBS domain-containing protein</fullName>
    </recommendedName>
</protein>